<evidence type="ECO:0000313" key="1">
    <source>
        <dbReference type="EMBL" id="MCS5736392.1"/>
    </source>
</evidence>
<evidence type="ECO:0000313" key="2">
    <source>
        <dbReference type="Proteomes" id="UP001165586"/>
    </source>
</evidence>
<dbReference type="Proteomes" id="UP001165586">
    <property type="component" value="Unassembled WGS sequence"/>
</dbReference>
<organism evidence="1 2">
    <name type="scientific">Herbiconiux daphne</name>
    <dbReference type="NCBI Taxonomy" id="2970914"/>
    <lineage>
        <taxon>Bacteria</taxon>
        <taxon>Bacillati</taxon>
        <taxon>Actinomycetota</taxon>
        <taxon>Actinomycetes</taxon>
        <taxon>Micrococcales</taxon>
        <taxon>Microbacteriaceae</taxon>
        <taxon>Herbiconiux</taxon>
    </lineage>
</organism>
<gene>
    <name evidence="1" type="ORF">N1032_21890</name>
</gene>
<dbReference type="EMBL" id="JANLCJ010000020">
    <property type="protein sequence ID" value="MCS5736392.1"/>
    <property type="molecule type" value="Genomic_DNA"/>
</dbReference>
<name>A0ABT2H922_9MICO</name>
<reference evidence="1" key="1">
    <citation type="submission" date="2022-08" db="EMBL/GenBank/DDBJ databases">
        <authorList>
            <person name="Deng Y."/>
            <person name="Han X.-F."/>
            <person name="Zhang Y.-Q."/>
        </authorList>
    </citation>
    <scope>NUCLEOTIDE SEQUENCE</scope>
    <source>
        <strain evidence="1">CPCC 203386</strain>
    </source>
</reference>
<comment type="caution">
    <text evidence="1">The sequence shown here is derived from an EMBL/GenBank/DDBJ whole genome shotgun (WGS) entry which is preliminary data.</text>
</comment>
<sequence length="130" mass="14757">MFFDELPALFTKGTSETIKRIADSKEMMEVELKGVDRQMVINSATVVATTNKNVSFYDFDDALAKRVVFISLGLNKSGKYEFTPAEINELLNDPQSIQMLARLAINAFQSVFDSSEIRNQRFSLTQEHHD</sequence>
<proteinExistence type="predicted"/>
<keyword evidence="2" id="KW-1185">Reference proteome</keyword>
<protein>
    <submittedName>
        <fullName evidence="1">Uncharacterized protein</fullName>
    </submittedName>
</protein>
<accession>A0ABT2H922</accession>